<comment type="subcellular location">
    <subcellularLocation>
        <location evidence="1">Cell membrane</location>
        <topology evidence="1">Multi-pass membrane protein</topology>
    </subcellularLocation>
</comment>
<dbReference type="PANTHER" id="PTHR43370">
    <property type="entry name" value="SUGAR ABC TRANSPORTER INTEGRAL MEMBRANE PROTEIN-RELATED"/>
    <property type="match status" value="1"/>
</dbReference>
<feature type="transmembrane region" description="Helical" evidence="6">
    <location>
        <begin position="38"/>
        <end position="58"/>
    </location>
</feature>
<evidence type="ECO:0000256" key="3">
    <source>
        <dbReference type="ARBA" id="ARBA00022692"/>
    </source>
</evidence>
<feature type="transmembrane region" description="Helical" evidence="6">
    <location>
        <begin position="94"/>
        <end position="116"/>
    </location>
</feature>
<protein>
    <submittedName>
        <fullName evidence="7">ABC transporter permease</fullName>
    </submittedName>
</protein>
<keyword evidence="8" id="KW-1185">Reference proteome</keyword>
<feature type="transmembrane region" description="Helical" evidence="6">
    <location>
        <begin position="154"/>
        <end position="170"/>
    </location>
</feature>
<evidence type="ECO:0000256" key="4">
    <source>
        <dbReference type="ARBA" id="ARBA00022989"/>
    </source>
</evidence>
<keyword evidence="3 6" id="KW-0812">Transmembrane</keyword>
<feature type="transmembrane region" description="Helical" evidence="6">
    <location>
        <begin position="235"/>
        <end position="258"/>
    </location>
</feature>
<gene>
    <name evidence="7" type="ORF">ACJDUH_12315</name>
</gene>
<keyword evidence="2" id="KW-1003">Cell membrane</keyword>
<dbReference type="InterPro" id="IPR001851">
    <property type="entry name" value="ABC_transp_permease"/>
</dbReference>
<feature type="transmembrane region" description="Helical" evidence="6">
    <location>
        <begin position="7"/>
        <end position="26"/>
    </location>
</feature>
<keyword evidence="4 6" id="KW-1133">Transmembrane helix</keyword>
<proteinExistence type="predicted"/>
<sequence>MDKIVNLIFSSSFVFSIIRVTTPILYPALGSVIADKAGIPNIGLEGIMLMSALAGVVGSAYSGSAIVGLLVAIAAAILMSYLLAYFTLELKTDVILGGIALNLFSSGATIFILYYLTGDKGTSASLASKVLPNINIPLIKDIPVIGQIVSGHNVLTYLLVILAIAIWYMFKHTSLGLRLKAVGENPNAAESVGINVNKNRYIALIMSGILAGLGGAFLSMGYVSWFSRDMTAGRGWIALAAEAMGLGSVVGTVLTSLLFGAASALSNVLQLVNMPVELVTIIPYVATVVGLVIYAIRETNKKNEKGVV</sequence>
<evidence type="ECO:0000256" key="5">
    <source>
        <dbReference type="ARBA" id="ARBA00023136"/>
    </source>
</evidence>
<comment type="caution">
    <text evidence="7">The sequence shown here is derived from an EMBL/GenBank/DDBJ whole genome shotgun (WGS) entry which is preliminary data.</text>
</comment>
<evidence type="ECO:0000313" key="7">
    <source>
        <dbReference type="EMBL" id="MFL0268877.1"/>
    </source>
</evidence>
<feature type="transmembrane region" description="Helical" evidence="6">
    <location>
        <begin position="278"/>
        <end position="296"/>
    </location>
</feature>
<dbReference type="RefSeq" id="WP_406765498.1">
    <property type="nucleotide sequence ID" value="NZ_JBJHZY010000002.1"/>
</dbReference>
<dbReference type="CDD" id="cd06580">
    <property type="entry name" value="TM_PBP1_transp_TpRbsC_like"/>
    <property type="match status" value="1"/>
</dbReference>
<name>A0ABW8TXK1_9CLOT</name>
<evidence type="ECO:0000256" key="2">
    <source>
        <dbReference type="ARBA" id="ARBA00022475"/>
    </source>
</evidence>
<dbReference type="EMBL" id="JBJHZY010000002">
    <property type="protein sequence ID" value="MFL0268877.1"/>
    <property type="molecule type" value="Genomic_DNA"/>
</dbReference>
<accession>A0ABW8TXK1</accession>
<evidence type="ECO:0000256" key="6">
    <source>
        <dbReference type="SAM" id="Phobius"/>
    </source>
</evidence>
<dbReference type="Pfam" id="PF02653">
    <property type="entry name" value="BPD_transp_2"/>
    <property type="match status" value="1"/>
</dbReference>
<feature type="transmembrane region" description="Helical" evidence="6">
    <location>
        <begin position="201"/>
        <end position="223"/>
    </location>
</feature>
<organism evidence="7 8">
    <name type="scientific">Candidatus Clostridium radicumherbarum</name>
    <dbReference type="NCBI Taxonomy" id="3381662"/>
    <lineage>
        <taxon>Bacteria</taxon>
        <taxon>Bacillati</taxon>
        <taxon>Bacillota</taxon>
        <taxon>Clostridia</taxon>
        <taxon>Eubacteriales</taxon>
        <taxon>Clostridiaceae</taxon>
        <taxon>Clostridium</taxon>
    </lineage>
</organism>
<keyword evidence="5 6" id="KW-0472">Membrane</keyword>
<dbReference type="Proteomes" id="UP001623661">
    <property type="component" value="Unassembled WGS sequence"/>
</dbReference>
<evidence type="ECO:0000256" key="1">
    <source>
        <dbReference type="ARBA" id="ARBA00004651"/>
    </source>
</evidence>
<reference evidence="7 8" key="1">
    <citation type="submission" date="2024-11" db="EMBL/GenBank/DDBJ databases">
        <authorList>
            <person name="Heng Y.C."/>
            <person name="Lim A.C.H."/>
            <person name="Lee J.K.Y."/>
            <person name="Kittelmann S."/>
        </authorList>
    </citation>
    <scope>NUCLEOTIDE SEQUENCE [LARGE SCALE GENOMIC DNA]</scope>
    <source>
        <strain evidence="7 8">WILCCON 0202</strain>
    </source>
</reference>
<dbReference type="PANTHER" id="PTHR43370:SF1">
    <property type="entry name" value="GUANOSINE ABC TRANSPORTER PERMEASE PROTEIN NUPQ"/>
    <property type="match status" value="1"/>
</dbReference>
<feature type="transmembrane region" description="Helical" evidence="6">
    <location>
        <begin position="65"/>
        <end position="88"/>
    </location>
</feature>
<evidence type="ECO:0000313" key="8">
    <source>
        <dbReference type="Proteomes" id="UP001623661"/>
    </source>
</evidence>